<feature type="domain" description="NADH:quinone oxidoreductase/Mrp antiporter transmembrane" evidence="8">
    <location>
        <begin position="114"/>
        <end position="395"/>
    </location>
</feature>
<evidence type="ECO:0000313" key="12">
    <source>
        <dbReference type="Proteomes" id="UP000316217"/>
    </source>
</evidence>
<feature type="transmembrane region" description="Helical" evidence="7">
    <location>
        <begin position="59"/>
        <end position="82"/>
    </location>
</feature>
<keyword evidence="11" id="KW-1185">Reference proteome</keyword>
<feature type="transmembrane region" description="Helical" evidence="7">
    <location>
        <begin position="234"/>
        <end position="254"/>
    </location>
</feature>
<evidence type="ECO:0000256" key="5">
    <source>
        <dbReference type="ARBA" id="ARBA00023002"/>
    </source>
</evidence>
<evidence type="ECO:0000313" key="10">
    <source>
        <dbReference type="EMBL" id="RZN62118.1"/>
    </source>
</evidence>
<dbReference type="EMBL" id="RCOS01000070">
    <property type="protein sequence ID" value="RSN75727.1"/>
    <property type="molecule type" value="Genomic_DNA"/>
</dbReference>
<feature type="transmembrane region" description="Helical" evidence="7">
    <location>
        <begin position="422"/>
        <end position="440"/>
    </location>
</feature>
<feature type="transmembrane region" description="Helical" evidence="7">
    <location>
        <begin position="300"/>
        <end position="320"/>
    </location>
</feature>
<comment type="subcellular location">
    <subcellularLocation>
        <location evidence="1">Cell membrane</location>
        <topology evidence="1">Multi-pass membrane protein</topology>
    </subcellularLocation>
</comment>
<evidence type="ECO:0000256" key="2">
    <source>
        <dbReference type="ARBA" id="ARBA00022475"/>
    </source>
</evidence>
<feature type="transmembrane region" description="Helical" evidence="7">
    <location>
        <begin position="150"/>
        <end position="170"/>
    </location>
</feature>
<evidence type="ECO:0000256" key="7">
    <source>
        <dbReference type="SAM" id="Phobius"/>
    </source>
</evidence>
<feature type="transmembrane region" description="Helical" evidence="7">
    <location>
        <begin position="31"/>
        <end position="47"/>
    </location>
</feature>
<gene>
    <name evidence="9" type="ORF">D6D85_05695</name>
    <name evidence="10" type="ORF">EF810_03600</name>
</gene>
<dbReference type="OrthoDB" id="19089at2157"/>
<feature type="transmembrane region" description="Helical" evidence="7">
    <location>
        <begin position="201"/>
        <end position="222"/>
    </location>
</feature>
<dbReference type="GO" id="GO:0005886">
    <property type="term" value="C:plasma membrane"/>
    <property type="evidence" value="ECO:0007669"/>
    <property type="project" value="UniProtKB-SubCell"/>
</dbReference>
<feature type="transmembrane region" description="Helical" evidence="7">
    <location>
        <begin position="118"/>
        <end position="138"/>
    </location>
</feature>
<feature type="transmembrane region" description="Helical" evidence="7">
    <location>
        <begin position="383"/>
        <end position="402"/>
    </location>
</feature>
<dbReference type="PANTHER" id="PTHR42682:SF5">
    <property type="entry name" value="HYDROGENASE-4 COMPONENT F"/>
    <property type="match status" value="1"/>
</dbReference>
<name>A0A429GPV7_9CREN</name>
<comment type="caution">
    <text evidence="9">The sequence shown here is derived from an EMBL/GenBank/DDBJ whole genome shotgun (WGS) entry which is preliminary data.</text>
</comment>
<dbReference type="Proteomes" id="UP000277582">
    <property type="component" value="Unassembled WGS sequence"/>
</dbReference>
<accession>A0A429GPV7</accession>
<dbReference type="InterPro" id="IPR052175">
    <property type="entry name" value="ComplexI-like_HydComp"/>
</dbReference>
<evidence type="ECO:0000313" key="11">
    <source>
        <dbReference type="Proteomes" id="UP000277582"/>
    </source>
</evidence>
<keyword evidence="6 7" id="KW-0472">Membrane</keyword>
<evidence type="ECO:0000256" key="3">
    <source>
        <dbReference type="ARBA" id="ARBA00022692"/>
    </source>
</evidence>
<keyword evidence="5" id="KW-0560">Oxidoreductase</keyword>
<protein>
    <recommendedName>
        <fullName evidence="8">NADH:quinone oxidoreductase/Mrp antiporter transmembrane domain-containing protein</fullName>
    </recommendedName>
</protein>
<evidence type="ECO:0000256" key="6">
    <source>
        <dbReference type="ARBA" id="ARBA00023136"/>
    </source>
</evidence>
<dbReference type="Proteomes" id="UP000316217">
    <property type="component" value="Unassembled WGS sequence"/>
</dbReference>
<dbReference type="PRINTS" id="PR01434">
    <property type="entry name" value="NADHDHGNASE5"/>
</dbReference>
<dbReference type="Pfam" id="PF00361">
    <property type="entry name" value="Proton_antipo_M"/>
    <property type="match status" value="1"/>
</dbReference>
<keyword evidence="4 7" id="KW-1133">Transmembrane helix</keyword>
<evidence type="ECO:0000313" key="9">
    <source>
        <dbReference type="EMBL" id="RSN75727.1"/>
    </source>
</evidence>
<dbReference type="InterPro" id="IPR001750">
    <property type="entry name" value="ND/Mrp_TM"/>
</dbReference>
<dbReference type="RefSeq" id="WP_125671062.1">
    <property type="nucleotide sequence ID" value="NZ_RCOS01000070.1"/>
</dbReference>
<dbReference type="AlphaFoldDB" id="A0A429GPV7"/>
<feature type="transmembrane region" description="Helical" evidence="7">
    <location>
        <begin position="260"/>
        <end position="279"/>
    </location>
</feature>
<evidence type="ECO:0000259" key="8">
    <source>
        <dbReference type="Pfam" id="PF00361"/>
    </source>
</evidence>
<dbReference type="EMBL" id="RXII01000054">
    <property type="protein sequence ID" value="RZN62118.1"/>
    <property type="molecule type" value="Genomic_DNA"/>
</dbReference>
<reference evidence="9 11" key="1">
    <citation type="submission" date="2018-10" db="EMBL/GenBank/DDBJ databases">
        <title>Co-occurring genomic capacity for anaerobic methane metabolism and dissimilatory sulfite reduction discovered in the Korarchaeota.</title>
        <authorList>
            <person name="Mckay L.J."/>
            <person name="Dlakic M."/>
            <person name="Fields M.W."/>
            <person name="Delmont T.O."/>
            <person name="Eren A.M."/>
            <person name="Jay Z.J."/>
            <person name="Klingelsmith K.B."/>
            <person name="Rusch D.B."/>
            <person name="Inskeep W.P."/>
        </authorList>
    </citation>
    <scope>NUCLEOTIDE SEQUENCE [LARGE SCALE GENOMIC DNA]</scope>
    <source>
        <strain evidence="9 11">MDKW</strain>
    </source>
</reference>
<dbReference type="PANTHER" id="PTHR42682">
    <property type="entry name" value="HYDROGENASE-4 COMPONENT F"/>
    <property type="match status" value="1"/>
</dbReference>
<proteinExistence type="predicted"/>
<evidence type="ECO:0000256" key="1">
    <source>
        <dbReference type="ARBA" id="ARBA00004651"/>
    </source>
</evidence>
<evidence type="ECO:0000256" key="4">
    <source>
        <dbReference type="ARBA" id="ARBA00022989"/>
    </source>
</evidence>
<feature type="transmembrane region" description="Helical" evidence="7">
    <location>
        <begin position="349"/>
        <end position="371"/>
    </location>
</feature>
<reference evidence="10 12" key="2">
    <citation type="journal article" date="2019" name="Nat. Microbiol.">
        <title>Wide diversity of methane and short-chain alkane metabolisms in uncultured archaea.</title>
        <authorList>
            <person name="Borrel G."/>
            <person name="Adam P.S."/>
            <person name="McKay L.J."/>
            <person name="Chen L.X."/>
            <person name="Sierra-Garcia I.N."/>
            <person name="Sieber C.M."/>
            <person name="Letourneur Q."/>
            <person name="Ghozlane A."/>
            <person name="Andersen G.L."/>
            <person name="Li W.J."/>
            <person name="Hallam S.J."/>
            <person name="Muyzer G."/>
            <person name="de Oliveira V.M."/>
            <person name="Inskeep W.P."/>
            <person name="Banfield J.F."/>
            <person name="Gribaldo S."/>
        </authorList>
    </citation>
    <scope>NUCLEOTIDE SEQUENCE [LARGE SCALE GENOMIC DNA]</scope>
    <source>
        <strain evidence="10">NM4</strain>
    </source>
</reference>
<sequence length="454" mass="48906">MIPILILLSPLAGSLISLVLGRRPREICCILSSFISLVLSTTALISVRAEPESFLSGEVILDGLGALVAFLISLIVFLASVYSPYYMNLDEKKHRTYYFLLQLFDFTMLSVCISNNIFLIWVFVEATTLSSVFLVALRGDPTSLEAGWKYVLLCTVGLSIALFGTVMLYVNALEKIGESGILWTELMRNKSVLDGRVLETAVIFLIAGYGVKAGLFPFHWWLPDAYSEAPTPVSSVLSGVLINCSFLAIARFYLLSPSGIVSSLLMFFGIISAIFGSIAMIRQVNMKRLLAYSSVENMGIACIGLGAGGIGIMFSIFHVFNHGLLKSAAFLSWGGVERSNKMGGVPPSVAFSLVLSFILLGGCPPAGIFLSELGILTSVVRDVSVAVLYLISTFVSFSVLSYSAMEKGLGKMLAEKSSFSAWIIPVISSTISIAAGLYPIPILHIIEEFLGGVG</sequence>
<keyword evidence="3 7" id="KW-0812">Transmembrane</keyword>
<keyword evidence="2" id="KW-1003">Cell membrane</keyword>
<dbReference type="GO" id="GO:0016491">
    <property type="term" value="F:oxidoreductase activity"/>
    <property type="evidence" value="ECO:0007669"/>
    <property type="project" value="UniProtKB-KW"/>
</dbReference>
<organism evidence="9 11">
    <name type="scientific">Candidatus Methanodesulfokora washburnensis</name>
    <dbReference type="NCBI Taxonomy" id="2478471"/>
    <lineage>
        <taxon>Archaea</taxon>
        <taxon>Thermoproteota</taxon>
        <taxon>Candidatus Korarchaeia</taxon>
        <taxon>Candidatus Korarchaeia incertae sedis</taxon>
        <taxon>Candidatus Methanodesulfokora</taxon>
    </lineage>
</organism>